<keyword evidence="6" id="KW-1185">Reference proteome</keyword>
<dbReference type="PANTHER" id="PTHR37042:SF4">
    <property type="entry name" value="OUTER MEMBRANE PROTEIN RV1973"/>
    <property type="match status" value="1"/>
</dbReference>
<evidence type="ECO:0000256" key="4">
    <source>
        <dbReference type="SAM" id="Phobius"/>
    </source>
</evidence>
<dbReference type="AlphaFoldDB" id="A0A7I7XTM5"/>
<keyword evidence="4" id="KW-0812">Transmembrane</keyword>
<dbReference type="Proteomes" id="UP000466931">
    <property type="component" value="Chromosome"/>
</dbReference>
<evidence type="ECO:0000256" key="2">
    <source>
        <dbReference type="ARBA" id="ARBA00023136"/>
    </source>
</evidence>
<feature type="transmembrane region" description="Helical" evidence="4">
    <location>
        <begin position="83"/>
        <end position="108"/>
    </location>
</feature>
<keyword evidence="2 4" id="KW-0472">Membrane</keyword>
<reference evidence="5" key="2">
    <citation type="submission" date="2020-02" db="EMBL/GenBank/DDBJ databases">
        <authorList>
            <person name="Matsumoto Y."/>
            <person name="Motooka D."/>
            <person name="Nakamura S."/>
        </authorList>
    </citation>
    <scope>NUCLEOTIDE SEQUENCE</scope>
    <source>
        <strain evidence="5">JCM 13671</strain>
    </source>
</reference>
<protein>
    <recommendedName>
        <fullName evidence="7">Twin-arginine translocation pathway signal</fullName>
    </recommendedName>
</protein>
<reference evidence="5" key="1">
    <citation type="journal article" date="2019" name="Emerg. Microbes Infect.">
        <title>Comprehensive subspecies identification of 175 nontuberculous mycobacteria species based on 7547 genomic profiles.</title>
        <authorList>
            <person name="Matsumoto Y."/>
            <person name="Kinjo T."/>
            <person name="Motooka D."/>
            <person name="Nabeya D."/>
            <person name="Jung N."/>
            <person name="Uechi K."/>
            <person name="Horii T."/>
            <person name="Iida T."/>
            <person name="Fujita J."/>
            <person name="Nakamura S."/>
        </authorList>
    </citation>
    <scope>NUCLEOTIDE SEQUENCE [LARGE SCALE GENOMIC DNA]</scope>
    <source>
        <strain evidence="5">JCM 13671</strain>
    </source>
</reference>
<evidence type="ECO:0000256" key="3">
    <source>
        <dbReference type="SAM" id="MobiDB-lite"/>
    </source>
</evidence>
<dbReference type="GO" id="GO:0016020">
    <property type="term" value="C:membrane"/>
    <property type="evidence" value="ECO:0007669"/>
    <property type="project" value="UniProtKB-SubCell"/>
</dbReference>
<accession>A0A7I7XTM5</accession>
<keyword evidence="4" id="KW-1133">Transmembrane helix</keyword>
<feature type="compositionally biased region" description="Acidic residues" evidence="3">
    <location>
        <begin position="51"/>
        <end position="65"/>
    </location>
</feature>
<dbReference type="PANTHER" id="PTHR37042">
    <property type="entry name" value="OUTER MEMBRANE PROTEIN RV1973"/>
    <property type="match status" value="1"/>
</dbReference>
<comment type="subcellular location">
    <subcellularLocation>
        <location evidence="1">Membrane</location>
    </subcellularLocation>
</comment>
<evidence type="ECO:0000313" key="6">
    <source>
        <dbReference type="Proteomes" id="UP000466931"/>
    </source>
</evidence>
<evidence type="ECO:0008006" key="7">
    <source>
        <dbReference type="Google" id="ProtNLM"/>
    </source>
</evidence>
<gene>
    <name evidence="5" type="ORF">MCNF_12250</name>
</gene>
<proteinExistence type="predicted"/>
<feature type="region of interest" description="Disordered" evidence="3">
    <location>
        <begin position="27"/>
        <end position="70"/>
    </location>
</feature>
<feature type="compositionally biased region" description="Low complexity" evidence="3">
    <location>
        <begin position="27"/>
        <end position="36"/>
    </location>
</feature>
<name>A0A7I7XTM5_9MYCO</name>
<evidence type="ECO:0000256" key="1">
    <source>
        <dbReference type="ARBA" id="ARBA00004370"/>
    </source>
</evidence>
<organism evidence="5 6">
    <name type="scientific">Mycolicibacterium confluentis</name>
    <dbReference type="NCBI Taxonomy" id="28047"/>
    <lineage>
        <taxon>Bacteria</taxon>
        <taxon>Bacillati</taxon>
        <taxon>Actinomycetota</taxon>
        <taxon>Actinomycetes</taxon>
        <taxon>Mycobacteriales</taxon>
        <taxon>Mycobacteriaceae</taxon>
        <taxon>Mycolicibacterium</taxon>
    </lineage>
</organism>
<dbReference type="EMBL" id="AP022612">
    <property type="protein sequence ID" value="BBZ32620.1"/>
    <property type="molecule type" value="Genomic_DNA"/>
</dbReference>
<evidence type="ECO:0000313" key="5">
    <source>
        <dbReference type="EMBL" id="BBZ32620.1"/>
    </source>
</evidence>
<sequence>MNTNHDELAKDVETDSEIADETVADTAATDTAAADTEVADIEAADATVTAETDDADATTDTEATDTEGTVAEGTVAAESRRNLGVLITVVSLAVLLAASAAVTIWLYFTSYRPDQKVDAAAQQAALEAAKSGTVAALTYSPEELDKDLETAKSQMTGDFLSYYTKFTDEVVRKAVADKQVSTTAQVVRAAVSEMGPETAKVLVFVNQATTSNDRPDPSMAASSVLVTLSKVDGKWLISAFDPV</sequence>